<dbReference type="InterPro" id="IPR036986">
    <property type="entry name" value="S4_RNA-bd_sf"/>
</dbReference>
<protein>
    <recommendedName>
        <fullName evidence="11">Tyrosine--tRNA ligase</fullName>
        <ecNumber evidence="11">6.1.1.1</ecNumber>
    </recommendedName>
    <alternativeName>
        <fullName evidence="11">Tyrosyl-tRNA synthetase</fullName>
        <shortName evidence="11">TyrRS</shortName>
    </alternativeName>
</protein>
<dbReference type="InterPro" id="IPR054608">
    <property type="entry name" value="SYY-like_C"/>
</dbReference>
<dbReference type="PANTHER" id="PTHR11766:SF0">
    <property type="entry name" value="TYROSINE--TRNA LIGASE, MITOCHONDRIAL"/>
    <property type="match status" value="1"/>
</dbReference>
<keyword evidence="7 11" id="KW-0648">Protein biosynthesis</keyword>
<dbReference type="SUPFAM" id="SSF52374">
    <property type="entry name" value="Nucleotidylyl transferase"/>
    <property type="match status" value="1"/>
</dbReference>
<dbReference type="Pfam" id="PF22421">
    <property type="entry name" value="SYY_C-terminal"/>
    <property type="match status" value="1"/>
</dbReference>
<evidence type="ECO:0000313" key="15">
    <source>
        <dbReference type="Proteomes" id="UP000078389"/>
    </source>
</evidence>
<accession>A0A178I1N2</accession>
<dbReference type="GO" id="GO:0004831">
    <property type="term" value="F:tyrosine-tRNA ligase activity"/>
    <property type="evidence" value="ECO:0007669"/>
    <property type="project" value="UniProtKB-UniRule"/>
</dbReference>
<evidence type="ECO:0000256" key="1">
    <source>
        <dbReference type="ARBA" id="ARBA00004496"/>
    </source>
</evidence>
<feature type="domain" description="Tyrosine--tRNA ligase SYY-like C-terminal" evidence="13">
    <location>
        <begin position="337"/>
        <end position="411"/>
    </location>
</feature>
<sequence>MTKFKSDFLRVLDERGFIHQISDPEGLDKLASEGQITGYIGYDPTAASLHVGHLTQIMMLHWLQATGHRPIALMGGGTGMIGDPSFKDEARKLLGVEGIRSNIEGIKSKFANFLQFEDAGGNGIMANNADWLLGLNYVEFLRDVGQHFSVNRMLSFDSVKLRIDREQSLSFLEFNYMILQAYDFVELNKRYDCVLQMGGSDQWGNIVNGIDLGHRMLGKQFYALTSPLLTTASGQKMGKSLGGAMWLNADMMSVYDFWQYWRNTEDADVERFMKLFTILPLDEIARVAAGDINEAKKRLATEVTAMVHGRAAAEEAAETARATFETGAIDLSLPTADVTHAELNAGIGVLNALVKAGLAASNGEARRHVASGAVRVNDAVIEDERLILAENALLPEGVIKLSVGKKRHALIRPV</sequence>
<keyword evidence="4 11" id="KW-0547">Nucleotide-binding</keyword>
<dbReference type="Proteomes" id="UP000078389">
    <property type="component" value="Unassembled WGS sequence"/>
</dbReference>
<dbReference type="InterPro" id="IPR024107">
    <property type="entry name" value="Tyr-tRNA-ligase_bac_1"/>
</dbReference>
<evidence type="ECO:0000256" key="4">
    <source>
        <dbReference type="ARBA" id="ARBA00022741"/>
    </source>
</evidence>
<dbReference type="Pfam" id="PF00579">
    <property type="entry name" value="tRNA-synt_1b"/>
    <property type="match status" value="1"/>
</dbReference>
<feature type="binding site" evidence="11">
    <location>
        <position position="176"/>
    </location>
    <ligand>
        <name>L-tyrosine</name>
        <dbReference type="ChEBI" id="CHEBI:58315"/>
    </ligand>
</feature>
<dbReference type="AlphaFoldDB" id="A0A178I1N2"/>
<evidence type="ECO:0000259" key="13">
    <source>
        <dbReference type="Pfam" id="PF22421"/>
    </source>
</evidence>
<comment type="subunit">
    <text evidence="11">Homodimer.</text>
</comment>
<dbReference type="PROSITE" id="PS50889">
    <property type="entry name" value="S4"/>
    <property type="match status" value="1"/>
</dbReference>
<dbReference type="EMBL" id="LVVY01000065">
    <property type="protein sequence ID" value="OAM79021.1"/>
    <property type="molecule type" value="Genomic_DNA"/>
</dbReference>
<keyword evidence="15" id="KW-1185">Reference proteome</keyword>
<evidence type="ECO:0000256" key="2">
    <source>
        <dbReference type="ARBA" id="ARBA00022490"/>
    </source>
</evidence>
<evidence type="ECO:0000256" key="8">
    <source>
        <dbReference type="ARBA" id="ARBA00023146"/>
    </source>
</evidence>
<dbReference type="Gene3D" id="3.40.50.620">
    <property type="entry name" value="HUPs"/>
    <property type="match status" value="1"/>
</dbReference>
<dbReference type="GO" id="GO:0003723">
    <property type="term" value="F:RNA binding"/>
    <property type="evidence" value="ECO:0007669"/>
    <property type="project" value="UniProtKB-KW"/>
</dbReference>
<dbReference type="FunFam" id="1.10.240.10:FF:000001">
    <property type="entry name" value="Tyrosine--tRNA ligase"/>
    <property type="match status" value="1"/>
</dbReference>
<feature type="short sequence motif" description="'KMSKS' region" evidence="11">
    <location>
        <begin position="236"/>
        <end position="240"/>
    </location>
</feature>
<dbReference type="InterPro" id="IPR002307">
    <property type="entry name" value="Tyr-tRNA-ligase"/>
</dbReference>
<dbReference type="Gene3D" id="3.10.290.10">
    <property type="entry name" value="RNA-binding S4 domain"/>
    <property type="match status" value="1"/>
</dbReference>
<evidence type="ECO:0000256" key="6">
    <source>
        <dbReference type="ARBA" id="ARBA00022884"/>
    </source>
</evidence>
<dbReference type="InterPro" id="IPR001412">
    <property type="entry name" value="aa-tRNA-synth_I_CS"/>
</dbReference>
<dbReference type="PANTHER" id="PTHR11766">
    <property type="entry name" value="TYROSYL-TRNA SYNTHETASE"/>
    <property type="match status" value="1"/>
</dbReference>
<comment type="subcellular location">
    <subcellularLocation>
        <location evidence="1 11">Cytoplasm</location>
    </subcellularLocation>
</comment>
<dbReference type="InterPro" id="IPR014729">
    <property type="entry name" value="Rossmann-like_a/b/a_fold"/>
</dbReference>
<comment type="similarity">
    <text evidence="10 11">Belongs to the class-I aminoacyl-tRNA synthetase family. TyrS type 1 subfamily.</text>
</comment>
<evidence type="ECO:0000256" key="12">
    <source>
        <dbReference type="PROSITE-ProRule" id="PRU00182"/>
    </source>
</evidence>
<name>A0A178I1N2_9HYPH</name>
<dbReference type="PRINTS" id="PR01040">
    <property type="entry name" value="TRNASYNTHTYR"/>
</dbReference>
<evidence type="ECO:0000256" key="9">
    <source>
        <dbReference type="ARBA" id="ARBA00048248"/>
    </source>
</evidence>
<proteinExistence type="inferred from homology"/>
<dbReference type="SUPFAM" id="SSF55174">
    <property type="entry name" value="Alpha-L RNA-binding motif"/>
    <property type="match status" value="1"/>
</dbReference>
<dbReference type="STRING" id="1770058.A3840_04165"/>
<dbReference type="NCBIfam" id="TIGR00234">
    <property type="entry name" value="tyrS"/>
    <property type="match status" value="1"/>
</dbReference>
<dbReference type="GO" id="GO:0042803">
    <property type="term" value="F:protein homodimerization activity"/>
    <property type="evidence" value="ECO:0007669"/>
    <property type="project" value="UniProtKB-ARBA"/>
</dbReference>
<dbReference type="PROSITE" id="PS00178">
    <property type="entry name" value="AA_TRNA_LIGASE_I"/>
    <property type="match status" value="1"/>
</dbReference>
<evidence type="ECO:0000256" key="11">
    <source>
        <dbReference type="HAMAP-Rule" id="MF_02006"/>
    </source>
</evidence>
<dbReference type="InterPro" id="IPR024088">
    <property type="entry name" value="Tyr-tRNA-ligase_bac-type"/>
</dbReference>
<feature type="binding site" evidence="11">
    <location>
        <position position="239"/>
    </location>
    <ligand>
        <name>ATP</name>
        <dbReference type="ChEBI" id="CHEBI:30616"/>
    </ligand>
</feature>
<dbReference type="CDD" id="cd00165">
    <property type="entry name" value="S4"/>
    <property type="match status" value="1"/>
</dbReference>
<keyword evidence="8 11" id="KW-0030">Aminoacyl-tRNA synthetase</keyword>
<evidence type="ECO:0000256" key="7">
    <source>
        <dbReference type="ARBA" id="ARBA00022917"/>
    </source>
</evidence>
<dbReference type="FunFam" id="3.40.50.620:FF:000008">
    <property type="entry name" value="Tyrosine--tRNA ligase"/>
    <property type="match status" value="1"/>
</dbReference>
<feature type="binding site" evidence="11">
    <location>
        <position position="39"/>
    </location>
    <ligand>
        <name>L-tyrosine</name>
        <dbReference type="ChEBI" id="CHEBI:58315"/>
    </ligand>
</feature>
<evidence type="ECO:0000256" key="10">
    <source>
        <dbReference type="ARBA" id="ARBA00060965"/>
    </source>
</evidence>
<dbReference type="InterPro" id="IPR002305">
    <property type="entry name" value="aa-tRNA-synth_Ic"/>
</dbReference>
<feature type="binding site" evidence="11">
    <location>
        <position position="180"/>
    </location>
    <ligand>
        <name>L-tyrosine</name>
        <dbReference type="ChEBI" id="CHEBI:58315"/>
    </ligand>
</feature>
<dbReference type="HAMAP" id="MF_02006">
    <property type="entry name" value="Tyr_tRNA_synth_type1"/>
    <property type="match status" value="1"/>
</dbReference>
<dbReference type="GO" id="GO:0005524">
    <property type="term" value="F:ATP binding"/>
    <property type="evidence" value="ECO:0007669"/>
    <property type="project" value="UniProtKB-UniRule"/>
</dbReference>
<dbReference type="CDD" id="cd00805">
    <property type="entry name" value="TyrRS_core"/>
    <property type="match status" value="1"/>
</dbReference>
<dbReference type="GO" id="GO:0005829">
    <property type="term" value="C:cytosol"/>
    <property type="evidence" value="ECO:0007669"/>
    <property type="project" value="TreeGrafter"/>
</dbReference>
<feature type="short sequence motif" description="'HIGH' region" evidence="11">
    <location>
        <begin position="44"/>
        <end position="53"/>
    </location>
</feature>
<comment type="function">
    <text evidence="11">Catalyzes the attachment of tyrosine to tRNA(Tyr) in a two-step reaction: tyrosine is first activated by ATP to form Tyr-AMP and then transferred to the acceptor end of tRNA(Tyr).</text>
</comment>
<keyword evidence="5 11" id="KW-0067">ATP-binding</keyword>
<evidence type="ECO:0000256" key="5">
    <source>
        <dbReference type="ARBA" id="ARBA00022840"/>
    </source>
</evidence>
<dbReference type="RefSeq" id="WP_067452336.1">
    <property type="nucleotide sequence ID" value="NZ_LVVY01000065.1"/>
</dbReference>
<organism evidence="14 15">
    <name type="scientific">Devosia elaeis</name>
    <dbReference type="NCBI Taxonomy" id="1770058"/>
    <lineage>
        <taxon>Bacteria</taxon>
        <taxon>Pseudomonadati</taxon>
        <taxon>Pseudomonadota</taxon>
        <taxon>Alphaproteobacteria</taxon>
        <taxon>Hyphomicrobiales</taxon>
        <taxon>Devosiaceae</taxon>
        <taxon>Devosia</taxon>
    </lineage>
</organism>
<keyword evidence="3 11" id="KW-0436">Ligase</keyword>
<keyword evidence="2 11" id="KW-0963">Cytoplasm</keyword>
<comment type="catalytic activity">
    <reaction evidence="9 11">
        <text>tRNA(Tyr) + L-tyrosine + ATP = L-tyrosyl-tRNA(Tyr) + AMP + diphosphate + H(+)</text>
        <dbReference type="Rhea" id="RHEA:10220"/>
        <dbReference type="Rhea" id="RHEA-COMP:9706"/>
        <dbReference type="Rhea" id="RHEA-COMP:9707"/>
        <dbReference type="ChEBI" id="CHEBI:15378"/>
        <dbReference type="ChEBI" id="CHEBI:30616"/>
        <dbReference type="ChEBI" id="CHEBI:33019"/>
        <dbReference type="ChEBI" id="CHEBI:58315"/>
        <dbReference type="ChEBI" id="CHEBI:78442"/>
        <dbReference type="ChEBI" id="CHEBI:78536"/>
        <dbReference type="ChEBI" id="CHEBI:456215"/>
        <dbReference type="EC" id="6.1.1.1"/>
    </reaction>
</comment>
<dbReference type="OrthoDB" id="9804243at2"/>
<gene>
    <name evidence="11" type="primary">tyrS</name>
    <name evidence="14" type="ORF">A3840_04165</name>
</gene>
<dbReference type="GO" id="GO:0006437">
    <property type="term" value="P:tyrosyl-tRNA aminoacylation"/>
    <property type="evidence" value="ECO:0007669"/>
    <property type="project" value="UniProtKB-UniRule"/>
</dbReference>
<dbReference type="Gene3D" id="1.10.240.10">
    <property type="entry name" value="Tyrosyl-Transfer RNA Synthetase"/>
    <property type="match status" value="1"/>
</dbReference>
<dbReference type="EC" id="6.1.1.1" evidence="11"/>
<evidence type="ECO:0000256" key="3">
    <source>
        <dbReference type="ARBA" id="ARBA00022598"/>
    </source>
</evidence>
<reference evidence="14 15" key="1">
    <citation type="submission" date="2016-03" db="EMBL/GenBank/DDBJ databases">
        <title>Genome sequencing of Devosia sp. S37.</title>
        <authorList>
            <person name="Mohd Nor M."/>
        </authorList>
    </citation>
    <scope>NUCLEOTIDE SEQUENCE [LARGE SCALE GENOMIC DNA]</scope>
    <source>
        <strain evidence="14 15">S37</strain>
    </source>
</reference>
<comment type="caution">
    <text evidence="14">The sequence shown here is derived from an EMBL/GenBank/DDBJ whole genome shotgun (WGS) entry which is preliminary data.</text>
</comment>
<keyword evidence="6 12" id="KW-0694">RNA-binding</keyword>
<evidence type="ECO:0000313" key="14">
    <source>
        <dbReference type="EMBL" id="OAM79021.1"/>
    </source>
</evidence>